<feature type="domain" description="N-acetyltransferase" evidence="3">
    <location>
        <begin position="6"/>
        <end position="156"/>
    </location>
</feature>
<dbReference type="InterPro" id="IPR016181">
    <property type="entry name" value="Acyl_CoA_acyltransferase"/>
</dbReference>
<dbReference type="Pfam" id="PF11814">
    <property type="entry name" value="DUF3335"/>
    <property type="match status" value="1"/>
</dbReference>
<gene>
    <name evidence="4" type="ORF">JHC11_05585</name>
</gene>
<dbReference type="InterPro" id="IPR050680">
    <property type="entry name" value="YpeA/RimI_acetyltransf"/>
</dbReference>
<dbReference type="EMBL" id="JAEMOP010000002">
    <property type="protein sequence ID" value="MBJ7315462.1"/>
    <property type="molecule type" value="Genomic_DNA"/>
</dbReference>
<name>A0A8I1GB67_9GAMM</name>
<evidence type="ECO:0000259" key="3">
    <source>
        <dbReference type="PROSITE" id="PS51186"/>
    </source>
</evidence>
<protein>
    <submittedName>
        <fullName evidence="4">Peptidase C39 family protein</fullName>
    </submittedName>
</protein>
<sequence>MTGKRTRIIPAQTSHLDAVTALEALTFPEDAISKRSFRRFIESSTADFHVLVADARVIGYTVVLYRNNTNLARLYALVVDEGCRSRGYGRSLLQTAEELADKRHSLFLRTEVATSNTVAQQLMNSEGFRAIELREAYFPPSSSQSTDALVLQKLLPRYEMGEDSGVGATDEYVPMLTQSTEFTCGPASLLMAMDYFGRPSSDPQAEELEIWRQATTIYMTSGHGGCGPHGLARAAYQRGLKVRVEVNTEQPLFVDSVRQEQKKTVMQRIQQADMTYLREHDVPIVVRDYDVNLIKEDLSQGCLIMALISTYQFDGIRAPHWVLICAADDDFIYINDPDYDTLPWESPTERQYLPVPISTFSKAFGYGGRKQKAAVVLCAN</sequence>
<dbReference type="AlphaFoldDB" id="A0A8I1GB67"/>
<comment type="caution">
    <text evidence="4">The sequence shown here is derived from an EMBL/GenBank/DDBJ whole genome shotgun (WGS) entry which is preliminary data.</text>
</comment>
<dbReference type="PROSITE" id="PS51186">
    <property type="entry name" value="GNAT"/>
    <property type="match status" value="1"/>
</dbReference>
<dbReference type="Proteomes" id="UP000621390">
    <property type="component" value="Unassembled WGS sequence"/>
</dbReference>
<evidence type="ECO:0000313" key="4">
    <source>
        <dbReference type="EMBL" id="MBJ7315462.1"/>
    </source>
</evidence>
<dbReference type="InterPro" id="IPR000182">
    <property type="entry name" value="GNAT_dom"/>
</dbReference>
<reference evidence="4" key="1">
    <citation type="submission" date="2020-09" db="EMBL/GenBank/DDBJ databases">
        <title>Draft Genomes of Bacterial Isolates from North Pond Shallow Sediments.</title>
        <authorList>
            <person name="Kiel Reese B."/>
            <person name="Mullis M."/>
            <person name="Weisend R.E."/>
        </authorList>
    </citation>
    <scope>NUCLEOTIDE SEQUENCE</scope>
    <source>
        <strain evidence="4">KJE-2</strain>
    </source>
</reference>
<dbReference type="GO" id="GO:0016747">
    <property type="term" value="F:acyltransferase activity, transferring groups other than amino-acyl groups"/>
    <property type="evidence" value="ECO:0007669"/>
    <property type="project" value="InterPro"/>
</dbReference>
<dbReference type="InterPro" id="IPR021770">
    <property type="entry name" value="DUF3335"/>
</dbReference>
<organism evidence="4 5">
    <name type="scientific">Idiomarina abyssalis</name>
    <dbReference type="NCBI Taxonomy" id="86102"/>
    <lineage>
        <taxon>Bacteria</taxon>
        <taxon>Pseudomonadati</taxon>
        <taxon>Pseudomonadota</taxon>
        <taxon>Gammaproteobacteria</taxon>
        <taxon>Alteromonadales</taxon>
        <taxon>Idiomarinaceae</taxon>
        <taxon>Idiomarina</taxon>
    </lineage>
</organism>
<dbReference type="PANTHER" id="PTHR43420">
    <property type="entry name" value="ACETYLTRANSFERASE"/>
    <property type="match status" value="1"/>
</dbReference>
<keyword evidence="1" id="KW-0808">Transferase</keyword>
<keyword evidence="2" id="KW-0012">Acyltransferase</keyword>
<proteinExistence type="predicted"/>
<evidence type="ECO:0000256" key="2">
    <source>
        <dbReference type="ARBA" id="ARBA00023315"/>
    </source>
</evidence>
<evidence type="ECO:0000313" key="5">
    <source>
        <dbReference type="Proteomes" id="UP000621390"/>
    </source>
</evidence>
<dbReference type="Gene3D" id="3.90.70.10">
    <property type="entry name" value="Cysteine proteinases"/>
    <property type="match status" value="1"/>
</dbReference>
<dbReference type="Pfam" id="PF13673">
    <property type="entry name" value="Acetyltransf_10"/>
    <property type="match status" value="1"/>
</dbReference>
<evidence type="ECO:0000256" key="1">
    <source>
        <dbReference type="ARBA" id="ARBA00022679"/>
    </source>
</evidence>
<dbReference type="Gene3D" id="3.40.630.30">
    <property type="match status" value="1"/>
</dbReference>
<dbReference type="SUPFAM" id="SSF55729">
    <property type="entry name" value="Acyl-CoA N-acyltransferases (Nat)"/>
    <property type="match status" value="1"/>
</dbReference>
<dbReference type="RefSeq" id="WP_199496395.1">
    <property type="nucleotide sequence ID" value="NZ_JAEMOO010000025.1"/>
</dbReference>
<dbReference type="CDD" id="cd04301">
    <property type="entry name" value="NAT_SF"/>
    <property type="match status" value="1"/>
</dbReference>
<accession>A0A8I1GB67</accession>